<accession>A0A1M6MB64</accession>
<dbReference type="STRING" id="313368.SAMN04488012_12310"/>
<dbReference type="EMBL" id="FQZA01000023">
    <property type="protein sequence ID" value="SHJ80722.1"/>
    <property type="molecule type" value="Genomic_DNA"/>
</dbReference>
<organism evidence="1 2">
    <name type="scientific">Palleronia salina</name>
    <dbReference type="NCBI Taxonomy" id="313368"/>
    <lineage>
        <taxon>Bacteria</taxon>
        <taxon>Pseudomonadati</taxon>
        <taxon>Pseudomonadota</taxon>
        <taxon>Alphaproteobacteria</taxon>
        <taxon>Rhodobacterales</taxon>
        <taxon>Roseobacteraceae</taxon>
        <taxon>Palleronia</taxon>
    </lineage>
</organism>
<keyword evidence="2" id="KW-1185">Reference proteome</keyword>
<protein>
    <submittedName>
        <fullName evidence="1">Uncharacterized protein</fullName>
    </submittedName>
</protein>
<proteinExistence type="predicted"/>
<evidence type="ECO:0000313" key="1">
    <source>
        <dbReference type="EMBL" id="SHJ80722.1"/>
    </source>
</evidence>
<reference evidence="1 2" key="1">
    <citation type="submission" date="2016-11" db="EMBL/GenBank/DDBJ databases">
        <authorList>
            <person name="Jaros S."/>
            <person name="Januszkiewicz K."/>
            <person name="Wedrychowicz H."/>
        </authorList>
    </citation>
    <scope>NUCLEOTIDE SEQUENCE [LARGE SCALE GENOMIC DNA]</scope>
    <source>
        <strain evidence="1 2">DSM 26892</strain>
    </source>
</reference>
<dbReference type="AlphaFoldDB" id="A0A1M6MB64"/>
<gene>
    <name evidence="1" type="ORF">SAMN04488012_12310</name>
</gene>
<sequence length="69" mass="7908">MGGPLQRGHFKEAIDAPRGVRIRRLHRFVRGADGVPHFWTGRDRAPSPARQRPTLRFDYLDEVKGQADD</sequence>
<name>A0A1M6MB64_9RHOB</name>
<evidence type="ECO:0000313" key="2">
    <source>
        <dbReference type="Proteomes" id="UP000184040"/>
    </source>
</evidence>
<dbReference type="Proteomes" id="UP000184040">
    <property type="component" value="Unassembled WGS sequence"/>
</dbReference>